<name>A0AAW9QVW2_9CHRO</name>
<evidence type="ECO:0000313" key="1">
    <source>
        <dbReference type="EMBL" id="MEG3436799.1"/>
    </source>
</evidence>
<dbReference type="EMBL" id="JBAFSM010000010">
    <property type="protein sequence ID" value="MEG3436799.1"/>
    <property type="molecule type" value="Genomic_DNA"/>
</dbReference>
<evidence type="ECO:0000313" key="2">
    <source>
        <dbReference type="Proteomes" id="UP001328733"/>
    </source>
</evidence>
<protein>
    <recommendedName>
        <fullName evidence="3">SbsA Ig-like domain-containing protein</fullName>
    </recommendedName>
</protein>
<reference evidence="1 2" key="1">
    <citation type="submission" date="2024-01" db="EMBL/GenBank/DDBJ databases">
        <title>Genomic insights into the taxonomy and metabolism of the cyanobacterium Pannus brasiliensis CCIBt3594.</title>
        <authorList>
            <person name="Machado M."/>
            <person name="Botero N.B."/>
            <person name="Andreote A.P.D."/>
            <person name="Feitosa A.M.T."/>
            <person name="Popin R."/>
            <person name="Sivonen K."/>
            <person name="Fiore M.F."/>
        </authorList>
    </citation>
    <scope>NUCLEOTIDE SEQUENCE [LARGE SCALE GENOMIC DNA]</scope>
    <source>
        <strain evidence="1 2">CCIBt3594</strain>
    </source>
</reference>
<organism evidence="1 2">
    <name type="scientific">Pannus brasiliensis CCIBt3594</name>
    <dbReference type="NCBI Taxonomy" id="1427578"/>
    <lineage>
        <taxon>Bacteria</taxon>
        <taxon>Bacillati</taxon>
        <taxon>Cyanobacteriota</taxon>
        <taxon>Cyanophyceae</taxon>
        <taxon>Oscillatoriophycideae</taxon>
        <taxon>Chroococcales</taxon>
        <taxon>Microcystaceae</taxon>
        <taxon>Pannus</taxon>
    </lineage>
</organism>
<evidence type="ECO:0008006" key="3">
    <source>
        <dbReference type="Google" id="ProtNLM"/>
    </source>
</evidence>
<accession>A0AAW9QVW2</accession>
<keyword evidence="2" id="KW-1185">Reference proteome</keyword>
<proteinExistence type="predicted"/>
<dbReference type="AlphaFoldDB" id="A0AAW9QVW2"/>
<dbReference type="SUPFAM" id="SSF82171">
    <property type="entry name" value="DPP6 N-terminal domain-like"/>
    <property type="match status" value="1"/>
</dbReference>
<dbReference type="Proteomes" id="UP001328733">
    <property type="component" value="Unassembled WGS sequence"/>
</dbReference>
<sequence>MTGIGRAQSLDRFDRLALSAILLLIAAIGVVGGLGDRVTRKVDNFSWQDRKIGVRDRSFTVTFNRPVDRASVEKNLTVTPPLPGKMSWSGDRLTYTLTELPTYGKQYEVKLPIANGEPFVGQFASRDRAFAYIGVSGEERGRLVLATIPSGTDKAKKLPKTILTPADLVVTDFRIYPSGDKILFSAFDLGSLGREVPKQQLYTVRTGLNQGENGQDSRAGRLEVLLDAKTYQNLRFDLSEDGSTLVVQRVNHQNPGDASLWVMDEEGNSRPLGVRGDNFLVSPDGSRALVSQEGGVAVIPLRENAGSPRFLTTYERGLGFSRDSRDQLMVRLDPDNGRSLYLLNDKGESKLLLRTLNPIISCQFEPKTEQTLYCLKSDLVPASDGTLREEPLLSIIDVKTAKETPFLALPNYRDVQMGISPDGVGLLFDQVVTAPFGVRQDLVTGDGSVIADGRIWLLPLPDRVNPGTLPKILPEELNPGFRPRWLP</sequence>
<dbReference type="Gene3D" id="2.60.40.3710">
    <property type="match status" value="1"/>
</dbReference>
<dbReference type="RefSeq" id="WP_332864264.1">
    <property type="nucleotide sequence ID" value="NZ_JBAFSM010000010.1"/>
</dbReference>
<gene>
    <name evidence="1" type="ORF">V0288_06670</name>
</gene>
<comment type="caution">
    <text evidence="1">The sequence shown here is derived from an EMBL/GenBank/DDBJ whole genome shotgun (WGS) entry which is preliminary data.</text>
</comment>
<dbReference type="InterPro" id="IPR011042">
    <property type="entry name" value="6-blade_b-propeller_TolB-like"/>
</dbReference>
<dbReference type="Gene3D" id="2.120.10.30">
    <property type="entry name" value="TolB, C-terminal domain"/>
    <property type="match status" value="1"/>
</dbReference>